<evidence type="ECO:0000313" key="3">
    <source>
        <dbReference type="EMBL" id="TDC20019.1"/>
    </source>
</evidence>
<dbReference type="EMBL" id="SMJW01000003">
    <property type="protein sequence ID" value="TDC20019.1"/>
    <property type="molecule type" value="Genomic_DNA"/>
</dbReference>
<dbReference type="AlphaFoldDB" id="A0A4R4PCX5"/>
<dbReference type="OrthoDB" id="3212362at2"/>
<dbReference type="Pfam" id="PF01814">
    <property type="entry name" value="Hemerythrin"/>
    <property type="match status" value="1"/>
</dbReference>
<comment type="caution">
    <text evidence="3">The sequence shown here is derived from an EMBL/GenBank/DDBJ whole genome shotgun (WGS) entry which is preliminary data.</text>
</comment>
<dbReference type="Proteomes" id="UP000295431">
    <property type="component" value="Unassembled WGS sequence"/>
</dbReference>
<evidence type="ECO:0000256" key="1">
    <source>
        <dbReference type="SAM" id="MobiDB-lite"/>
    </source>
</evidence>
<dbReference type="Gene3D" id="1.20.120.520">
    <property type="entry name" value="nmb1532 protein domain like"/>
    <property type="match status" value="1"/>
</dbReference>
<feature type="domain" description="Hemerythrin-like" evidence="2">
    <location>
        <begin position="30"/>
        <end position="146"/>
    </location>
</feature>
<reference evidence="3 4" key="1">
    <citation type="submission" date="2019-03" db="EMBL/GenBank/DDBJ databases">
        <title>Draft genome sequences of novel Actinobacteria.</title>
        <authorList>
            <person name="Sahin N."/>
            <person name="Ay H."/>
            <person name="Saygin H."/>
        </authorList>
    </citation>
    <scope>NUCLEOTIDE SEQUENCE [LARGE SCALE GENOMIC DNA]</scope>
    <source>
        <strain evidence="3 4">DSM 45347</strain>
    </source>
</reference>
<protein>
    <submittedName>
        <fullName evidence="3">Hemerythrin domain-containing protein</fullName>
    </submittedName>
</protein>
<sequence>MALDATPTPSGARSAVKGDDHVSDDKPRDVVDLLIAQHGEIRRLFDEVEGAVGEERAAAFDRLRRLLAVHETAEEEIVHPFARRHLADGPEVVGARLTEENQAKQLLSDLEYFGTGESGFARRLGDLRLAVMDHARQEEAEEFPRIRELSSEKERHRMAMAVRAAEAVAPTHPHVGFESAPANVIAGPFAAVADRARDAIRNVTRRHLG</sequence>
<organism evidence="3 4">
    <name type="scientific">Actinomadura bangladeshensis</name>
    <dbReference type="NCBI Taxonomy" id="453573"/>
    <lineage>
        <taxon>Bacteria</taxon>
        <taxon>Bacillati</taxon>
        <taxon>Actinomycetota</taxon>
        <taxon>Actinomycetes</taxon>
        <taxon>Streptosporangiales</taxon>
        <taxon>Thermomonosporaceae</taxon>
        <taxon>Actinomadura</taxon>
    </lineage>
</organism>
<dbReference type="PANTHER" id="PTHR35585">
    <property type="entry name" value="HHE DOMAIN PROTEIN (AFU_ORTHOLOGUE AFUA_4G00730)"/>
    <property type="match status" value="1"/>
</dbReference>
<name>A0A4R4PCX5_9ACTN</name>
<feature type="region of interest" description="Disordered" evidence="1">
    <location>
        <begin position="1"/>
        <end position="24"/>
    </location>
</feature>
<accession>A0A4R4PCX5</accession>
<dbReference type="PANTHER" id="PTHR35585:SF1">
    <property type="entry name" value="HHE DOMAIN PROTEIN (AFU_ORTHOLOGUE AFUA_4G00730)"/>
    <property type="match status" value="1"/>
</dbReference>
<evidence type="ECO:0000259" key="2">
    <source>
        <dbReference type="Pfam" id="PF01814"/>
    </source>
</evidence>
<dbReference type="CDD" id="cd12108">
    <property type="entry name" value="Hr-like"/>
    <property type="match status" value="1"/>
</dbReference>
<proteinExistence type="predicted"/>
<dbReference type="InterPro" id="IPR012312">
    <property type="entry name" value="Hemerythrin-like"/>
</dbReference>
<keyword evidence="4" id="KW-1185">Reference proteome</keyword>
<gene>
    <name evidence="3" type="ORF">E1284_01285</name>
</gene>
<evidence type="ECO:0000313" key="4">
    <source>
        <dbReference type="Proteomes" id="UP000295431"/>
    </source>
</evidence>